<dbReference type="InterPro" id="IPR036047">
    <property type="entry name" value="F-box-like_dom_sf"/>
</dbReference>
<gene>
    <name evidence="2" type="ORF">DFP72DRAFT_1065675</name>
</gene>
<dbReference type="Pfam" id="PF12937">
    <property type="entry name" value="F-box-like"/>
    <property type="match status" value="1"/>
</dbReference>
<dbReference type="InterPro" id="IPR036322">
    <property type="entry name" value="WD40_repeat_dom_sf"/>
</dbReference>
<dbReference type="OrthoDB" id="1259151at2759"/>
<dbReference type="EMBL" id="JACGCI010000022">
    <property type="protein sequence ID" value="KAF6757363.1"/>
    <property type="molecule type" value="Genomic_DNA"/>
</dbReference>
<comment type="caution">
    <text evidence="2">The sequence shown here is derived from an EMBL/GenBank/DDBJ whole genome shotgun (WGS) entry which is preliminary data.</text>
</comment>
<keyword evidence="3" id="KW-1185">Reference proteome</keyword>
<dbReference type="PROSITE" id="PS50181">
    <property type="entry name" value="FBOX"/>
    <property type="match status" value="1"/>
</dbReference>
<evidence type="ECO:0000313" key="3">
    <source>
        <dbReference type="Proteomes" id="UP000521943"/>
    </source>
</evidence>
<name>A0A8H6I1U8_9AGAR</name>
<accession>A0A8H6I1U8</accession>
<dbReference type="CDD" id="cd09917">
    <property type="entry name" value="F-box_SF"/>
    <property type="match status" value="1"/>
</dbReference>
<dbReference type="AlphaFoldDB" id="A0A8H6I1U8"/>
<feature type="domain" description="F-box" evidence="1">
    <location>
        <begin position="6"/>
        <end position="51"/>
    </location>
</feature>
<sequence length="498" mass="54080">MTPPILGSLSTFPTEILILILFPLDPRDLVLLSRTCRRMHDLVYEIGWPQYLASNPRPSQSLTSARRSWSPVKAVRYDTLTDRAWQRAEFVARPLSRTWAAKEQSTLAISPSRLIVAAGTVLYSYSFHASTAGQPIISWEGNISLNETHVRGRNITSIAFIEDGGQDQTLLVAYQEQLVERIILIPPAQGSDAPLSFSRTPLAAFPRGDYIESFSTNGSHVLSLSSNGTARLSLHNALDNCDPLSQIDLAERSWKSHLSVSSSTPYAAFGSTGKKPLTVHFISPDDGLSPTPSLVLHTEKSTPDSLSSSAVYGLSQAPLSSPWGASPQILASGWFDGKVRIYDIRCPSSHHSVLTGEDTSAPLLRPVLCLNDRWSTEPIYSVACGGGSGAHVAAGTARHSVVSFWDVRNPRGGWSVHAPGNDRSPVFSVLLEGSRLFGATEMRPFVYDFGPDATVDMFPSIAAGPRANREGLKHKPGVLSYRVSKYRHAGSGLGDEFN</sequence>
<organism evidence="2 3">
    <name type="scientific">Ephemerocybe angulata</name>
    <dbReference type="NCBI Taxonomy" id="980116"/>
    <lineage>
        <taxon>Eukaryota</taxon>
        <taxon>Fungi</taxon>
        <taxon>Dikarya</taxon>
        <taxon>Basidiomycota</taxon>
        <taxon>Agaricomycotina</taxon>
        <taxon>Agaricomycetes</taxon>
        <taxon>Agaricomycetidae</taxon>
        <taxon>Agaricales</taxon>
        <taxon>Agaricineae</taxon>
        <taxon>Psathyrellaceae</taxon>
        <taxon>Ephemerocybe</taxon>
    </lineage>
</organism>
<evidence type="ECO:0000259" key="1">
    <source>
        <dbReference type="PROSITE" id="PS50181"/>
    </source>
</evidence>
<protein>
    <recommendedName>
        <fullName evidence="1">F-box domain-containing protein</fullName>
    </recommendedName>
</protein>
<dbReference type="SUPFAM" id="SSF81383">
    <property type="entry name" value="F-box domain"/>
    <property type="match status" value="1"/>
</dbReference>
<proteinExistence type="predicted"/>
<dbReference type="InterPro" id="IPR015943">
    <property type="entry name" value="WD40/YVTN_repeat-like_dom_sf"/>
</dbReference>
<dbReference type="SUPFAM" id="SSF50978">
    <property type="entry name" value="WD40 repeat-like"/>
    <property type="match status" value="1"/>
</dbReference>
<dbReference type="Proteomes" id="UP000521943">
    <property type="component" value="Unassembled WGS sequence"/>
</dbReference>
<dbReference type="Gene3D" id="2.130.10.10">
    <property type="entry name" value="YVTN repeat-like/Quinoprotein amine dehydrogenase"/>
    <property type="match status" value="1"/>
</dbReference>
<reference evidence="2 3" key="1">
    <citation type="submission" date="2020-07" db="EMBL/GenBank/DDBJ databases">
        <title>Comparative genomics of pyrophilous fungi reveals a link between fire events and developmental genes.</title>
        <authorList>
            <consortium name="DOE Joint Genome Institute"/>
            <person name="Steindorff A.S."/>
            <person name="Carver A."/>
            <person name="Calhoun S."/>
            <person name="Stillman K."/>
            <person name="Liu H."/>
            <person name="Lipzen A."/>
            <person name="Pangilinan J."/>
            <person name="Labutti K."/>
            <person name="Bruns T.D."/>
            <person name="Grigoriev I.V."/>
        </authorList>
    </citation>
    <scope>NUCLEOTIDE SEQUENCE [LARGE SCALE GENOMIC DNA]</scope>
    <source>
        <strain evidence="2 3">CBS 144469</strain>
    </source>
</reference>
<evidence type="ECO:0000313" key="2">
    <source>
        <dbReference type="EMBL" id="KAF6757363.1"/>
    </source>
</evidence>
<dbReference type="InterPro" id="IPR001810">
    <property type="entry name" value="F-box_dom"/>
</dbReference>